<proteinExistence type="predicted"/>
<keyword evidence="1" id="KW-0175">Coiled coil</keyword>
<organism evidence="3">
    <name type="scientific">Skeletonema marinoi</name>
    <dbReference type="NCBI Taxonomy" id="267567"/>
    <lineage>
        <taxon>Eukaryota</taxon>
        <taxon>Sar</taxon>
        <taxon>Stramenopiles</taxon>
        <taxon>Ochrophyta</taxon>
        <taxon>Bacillariophyta</taxon>
        <taxon>Coscinodiscophyceae</taxon>
        <taxon>Thalassiosirophycidae</taxon>
        <taxon>Thalassiosirales</taxon>
        <taxon>Skeletonemataceae</taxon>
        <taxon>Skeletonema</taxon>
        <taxon>Skeletonema marinoi-dohrnii complex</taxon>
    </lineage>
</organism>
<accession>A0A7S2M3G6</accession>
<evidence type="ECO:0000256" key="2">
    <source>
        <dbReference type="SAM" id="MobiDB-lite"/>
    </source>
</evidence>
<feature type="region of interest" description="Disordered" evidence="2">
    <location>
        <begin position="46"/>
        <end position="65"/>
    </location>
</feature>
<feature type="compositionally biased region" description="Basic and acidic residues" evidence="2">
    <location>
        <begin position="583"/>
        <end position="596"/>
    </location>
</feature>
<feature type="compositionally biased region" description="Basic and acidic residues" evidence="2">
    <location>
        <begin position="120"/>
        <end position="146"/>
    </location>
</feature>
<sequence>MYDSQDSSHQQSAAAADDISIMTDDNYSRSVSSKSTTFIGTINPLSTMKKPFQRNPFRKSASHKEIDNVSVSPSLCSDVLRDPKGAMGLLSKSQTSDASMSTFDYNRRISNSSSIGDPEDLARREERKQRVREKLERDKQRQRQLKESNAALASQLVKTTEKLKEVDYKAASKIDVLEQELHETRMGMTDVVQKTQKDQTDCIKKLGKNLLRQAKIIKRQKKAIEQYTIQLDGLKEEMAMQDERDLDRDAEFQAQLEDFEKIAEQKVAMQHSLQENIEEMMDLKQEQEASAQRIMELEFDLQQKDATLARVAKETTEKSERICALEEELDEKTAEVDVIQTELKASEKSLQMAMEELEKSNEEVEDLRCKFAGWGESGTTGESPTSAAEAERRRSSLFSLRAAGKSNHGVAGEAVHVSIWQEQINERDEQIRELDLTVKDHQEESLKLRSDMVKMSHTYKNDDYLKRKQIAKLKQENAEYALKLRALEKAFKAVKGDGSTNPVSSDISSSLHALNGRISKSMHSPERKSALNVSKHSTHSTHSTNSSKEERAKAAFARIGMPYKDLSAPGPILQSHPNGSSHGSEDGRKREETGER</sequence>
<gene>
    <name evidence="3" type="ORF">SMAR0320_LOCUS19571</name>
</gene>
<feature type="region of interest" description="Disordered" evidence="2">
    <location>
        <begin position="88"/>
        <end position="146"/>
    </location>
</feature>
<feature type="coiled-coil region" evidence="1">
    <location>
        <begin position="329"/>
        <end position="370"/>
    </location>
</feature>
<feature type="region of interest" description="Disordered" evidence="2">
    <location>
        <begin position="520"/>
        <end position="596"/>
    </location>
</feature>
<protein>
    <submittedName>
        <fullName evidence="3">Uncharacterized protein</fullName>
    </submittedName>
</protein>
<evidence type="ECO:0000313" key="3">
    <source>
        <dbReference type="EMBL" id="CAD9624113.1"/>
    </source>
</evidence>
<feature type="compositionally biased region" description="Polar residues" evidence="2">
    <location>
        <begin position="91"/>
        <end position="115"/>
    </location>
</feature>
<name>A0A7S2M3G6_9STRA</name>
<dbReference type="AlphaFoldDB" id="A0A7S2M3G6"/>
<feature type="region of interest" description="Disordered" evidence="2">
    <location>
        <begin position="373"/>
        <end position="392"/>
    </location>
</feature>
<feature type="region of interest" description="Disordered" evidence="2">
    <location>
        <begin position="1"/>
        <end position="21"/>
    </location>
</feature>
<evidence type="ECO:0000256" key="1">
    <source>
        <dbReference type="SAM" id="Coils"/>
    </source>
</evidence>
<reference evidence="3" key="1">
    <citation type="submission" date="2021-01" db="EMBL/GenBank/DDBJ databases">
        <authorList>
            <person name="Corre E."/>
            <person name="Pelletier E."/>
            <person name="Niang G."/>
            <person name="Scheremetjew M."/>
            <person name="Finn R."/>
            <person name="Kale V."/>
            <person name="Holt S."/>
            <person name="Cochrane G."/>
            <person name="Meng A."/>
            <person name="Brown T."/>
            <person name="Cohen L."/>
        </authorList>
    </citation>
    <scope>NUCLEOTIDE SEQUENCE</scope>
    <source>
        <strain evidence="3">SM1012Den-03</strain>
    </source>
</reference>
<dbReference type="EMBL" id="HBGZ01027501">
    <property type="protein sequence ID" value="CAD9624113.1"/>
    <property type="molecule type" value="Transcribed_RNA"/>
</dbReference>
<feature type="coiled-coil region" evidence="1">
    <location>
        <begin position="217"/>
        <end position="244"/>
    </location>
</feature>
<feature type="compositionally biased region" description="Low complexity" evidence="2">
    <location>
        <begin position="1"/>
        <end position="18"/>
    </location>
</feature>